<accession>A0A1N6PVN3</accession>
<gene>
    <name evidence="2" type="ORF">SAMN05444858_10146</name>
</gene>
<sequence>MTQRYQAGIRLGVLPLPILNHPELTNQEPDRSTPSEQEAPGRRRCRPGARFVRRDYCLTYAFTNAG</sequence>
<organism evidence="2 3">
    <name type="scientific">Micromonospora avicenniae</name>
    <dbReference type="NCBI Taxonomy" id="1198245"/>
    <lineage>
        <taxon>Bacteria</taxon>
        <taxon>Bacillati</taxon>
        <taxon>Actinomycetota</taxon>
        <taxon>Actinomycetes</taxon>
        <taxon>Micromonosporales</taxon>
        <taxon>Micromonosporaceae</taxon>
        <taxon>Micromonospora</taxon>
    </lineage>
</organism>
<dbReference type="STRING" id="1198245.SAMN05444858_10146"/>
<dbReference type="EMBL" id="FTNF01000001">
    <property type="protein sequence ID" value="SIQ08391.1"/>
    <property type="molecule type" value="Genomic_DNA"/>
</dbReference>
<dbReference type="Proteomes" id="UP000186004">
    <property type="component" value="Unassembled WGS sequence"/>
</dbReference>
<evidence type="ECO:0000313" key="2">
    <source>
        <dbReference type="EMBL" id="SIQ08391.1"/>
    </source>
</evidence>
<dbReference type="AlphaFoldDB" id="A0A1N6PVN3"/>
<feature type="region of interest" description="Disordered" evidence="1">
    <location>
        <begin position="18"/>
        <end position="45"/>
    </location>
</feature>
<evidence type="ECO:0000256" key="1">
    <source>
        <dbReference type="SAM" id="MobiDB-lite"/>
    </source>
</evidence>
<protein>
    <submittedName>
        <fullName evidence="2">Uncharacterized protein</fullName>
    </submittedName>
</protein>
<reference evidence="2 3" key="1">
    <citation type="submission" date="2017-01" db="EMBL/GenBank/DDBJ databases">
        <authorList>
            <person name="Mah S.A."/>
            <person name="Swanson W.J."/>
            <person name="Moy G.W."/>
            <person name="Vacquier V.D."/>
        </authorList>
    </citation>
    <scope>NUCLEOTIDE SEQUENCE [LARGE SCALE GENOMIC DNA]</scope>
    <source>
        <strain evidence="2 3">DSM 45758</strain>
    </source>
</reference>
<evidence type="ECO:0000313" key="3">
    <source>
        <dbReference type="Proteomes" id="UP000186004"/>
    </source>
</evidence>
<keyword evidence="3" id="KW-1185">Reference proteome</keyword>
<proteinExistence type="predicted"/>
<name>A0A1N6PVN3_9ACTN</name>